<reference evidence="2 3" key="1">
    <citation type="submission" date="2019-02" db="EMBL/GenBank/DDBJ databases">
        <title>Deep-cultivation of Planctomycetes and their phenomic and genomic characterization uncovers novel biology.</title>
        <authorList>
            <person name="Wiegand S."/>
            <person name="Jogler M."/>
            <person name="Boedeker C."/>
            <person name="Pinto D."/>
            <person name="Vollmers J."/>
            <person name="Rivas-Marin E."/>
            <person name="Kohn T."/>
            <person name="Peeters S.H."/>
            <person name="Heuer A."/>
            <person name="Rast P."/>
            <person name="Oberbeckmann S."/>
            <person name="Bunk B."/>
            <person name="Jeske O."/>
            <person name="Meyerdierks A."/>
            <person name="Storesund J.E."/>
            <person name="Kallscheuer N."/>
            <person name="Luecker S."/>
            <person name="Lage O.M."/>
            <person name="Pohl T."/>
            <person name="Merkel B.J."/>
            <person name="Hornburger P."/>
            <person name="Mueller R.-W."/>
            <person name="Bruemmer F."/>
            <person name="Labrenz M."/>
            <person name="Spormann A.M."/>
            <person name="Op den Camp H."/>
            <person name="Overmann J."/>
            <person name="Amann R."/>
            <person name="Jetten M.S.M."/>
            <person name="Mascher T."/>
            <person name="Medema M.H."/>
            <person name="Devos D.P."/>
            <person name="Kaster A.-K."/>
            <person name="Ovreas L."/>
            <person name="Rohde M."/>
            <person name="Galperin M.Y."/>
            <person name="Jogler C."/>
        </authorList>
    </citation>
    <scope>NUCLEOTIDE SEQUENCE [LARGE SCALE GENOMIC DNA]</scope>
    <source>
        <strain evidence="2 3">SV_7m_r</strain>
    </source>
</reference>
<accession>A0A517STL7</accession>
<evidence type="ECO:0000313" key="3">
    <source>
        <dbReference type="Proteomes" id="UP000315003"/>
    </source>
</evidence>
<dbReference type="AlphaFoldDB" id="A0A517STL7"/>
<keyword evidence="3" id="KW-1185">Reference proteome</keyword>
<proteinExistence type="predicted"/>
<protein>
    <submittedName>
        <fullName evidence="2">Adenylate and Guanylate cyclase catalytic domain protein</fullName>
    </submittedName>
</protein>
<evidence type="ECO:0000259" key="1">
    <source>
        <dbReference type="PROSITE" id="PS50125"/>
    </source>
</evidence>
<dbReference type="GO" id="GO:0004016">
    <property type="term" value="F:adenylate cyclase activity"/>
    <property type="evidence" value="ECO:0007669"/>
    <property type="project" value="UniProtKB-ARBA"/>
</dbReference>
<dbReference type="GO" id="GO:0035556">
    <property type="term" value="P:intracellular signal transduction"/>
    <property type="evidence" value="ECO:0007669"/>
    <property type="project" value="InterPro"/>
</dbReference>
<organism evidence="2 3">
    <name type="scientific">Stieleria bergensis</name>
    <dbReference type="NCBI Taxonomy" id="2528025"/>
    <lineage>
        <taxon>Bacteria</taxon>
        <taxon>Pseudomonadati</taxon>
        <taxon>Planctomycetota</taxon>
        <taxon>Planctomycetia</taxon>
        <taxon>Pirellulales</taxon>
        <taxon>Pirellulaceae</taxon>
        <taxon>Stieleria</taxon>
    </lineage>
</organism>
<dbReference type="PROSITE" id="PS50125">
    <property type="entry name" value="GUANYLATE_CYCLASE_2"/>
    <property type="match status" value="1"/>
</dbReference>
<dbReference type="Proteomes" id="UP000315003">
    <property type="component" value="Chromosome"/>
</dbReference>
<gene>
    <name evidence="2" type="ORF">SV7mr_19570</name>
</gene>
<dbReference type="CDD" id="cd07302">
    <property type="entry name" value="CHD"/>
    <property type="match status" value="1"/>
</dbReference>
<dbReference type="GO" id="GO:0009190">
    <property type="term" value="P:cyclic nucleotide biosynthetic process"/>
    <property type="evidence" value="ECO:0007669"/>
    <property type="project" value="InterPro"/>
</dbReference>
<dbReference type="InterPro" id="IPR029787">
    <property type="entry name" value="Nucleotide_cyclase"/>
</dbReference>
<evidence type="ECO:0000313" key="2">
    <source>
        <dbReference type="EMBL" id="QDT59450.1"/>
    </source>
</evidence>
<dbReference type="InterPro" id="IPR001054">
    <property type="entry name" value="A/G_cyclase"/>
</dbReference>
<sequence length="521" mass="58314">MAWNEKRSRERVKKNDFADLDLNVRDLARSMDFSNLGRKDVRRAEGVHLYVDVPNFHRAVADAGNDKQKQRKLVRASSVLRRIQGELMKDDDVGDIQRQTVRAHGLVFRPYDGKDNPNHGARTKQAVIHAITQNTYVLDVFNGVFSDVRDFSSAVGLASGTSYICNVGKTGKRELISLGTCANLAAKIIGGRDSITITAEMYEALPECLQGHFEKSEVVADVQTYRATGLRWSRNSGLAEELGVEWNEEKLKKETERHRDNLPLDQINISEATTLIDVSKLTERNCKRTEAVTFYADLDGFTRYVQEAETDDKVVSLIRQFHMIRSEFHSVAGTDYDGLVLQHRGDCILGIMHLPSGSGKHDIRCQDAVDLAIALQSSMEHVLNEHLADREDIHVAVGVDVGKVIVSRLGKQGERISICFGPEVTEAERLQMISAAKQIRIASEIYCQLDDENVTEEFTKRGSAYVATNLTFPKLDEKKEEKAAEEGCLGTSFENNRMQVTTKSAAIAAQPWQTSKPWLSE</sequence>
<dbReference type="OrthoDB" id="229671at2"/>
<dbReference type="EMBL" id="CP036272">
    <property type="protein sequence ID" value="QDT59450.1"/>
    <property type="molecule type" value="Genomic_DNA"/>
</dbReference>
<name>A0A517STL7_9BACT</name>
<dbReference type="Gene3D" id="3.30.70.1230">
    <property type="entry name" value="Nucleotide cyclase"/>
    <property type="match status" value="1"/>
</dbReference>
<feature type="domain" description="Guanylate cyclase" evidence="1">
    <location>
        <begin position="292"/>
        <end position="431"/>
    </location>
</feature>
<dbReference type="Pfam" id="PF00211">
    <property type="entry name" value="Guanylate_cyc"/>
    <property type="match status" value="1"/>
</dbReference>
<dbReference type="SUPFAM" id="SSF55073">
    <property type="entry name" value="Nucleotide cyclase"/>
    <property type="match status" value="2"/>
</dbReference>